<dbReference type="InterPro" id="IPR029063">
    <property type="entry name" value="SAM-dependent_MTases_sf"/>
</dbReference>
<accession>S6ADH1</accession>
<evidence type="ECO:0000256" key="1">
    <source>
        <dbReference type="ARBA" id="ARBA00000852"/>
    </source>
</evidence>
<dbReference type="OrthoDB" id="9760689at2"/>
<dbReference type="EMBL" id="AP013066">
    <property type="protein sequence ID" value="BAN36463.1"/>
    <property type="molecule type" value="Genomic_DNA"/>
</dbReference>
<dbReference type="SUPFAM" id="SSF53335">
    <property type="entry name" value="S-adenosyl-L-methionine-dependent methyltransferases"/>
    <property type="match status" value="1"/>
</dbReference>
<dbReference type="InterPro" id="IPR011814">
    <property type="entry name" value="BioC"/>
</dbReference>
<keyword evidence="7 8" id="KW-0093">Biotin biosynthesis</keyword>
<evidence type="ECO:0000256" key="6">
    <source>
        <dbReference type="ARBA" id="ARBA00022691"/>
    </source>
</evidence>
<dbReference type="STRING" id="1163617.SCD_n02663"/>
<dbReference type="NCBIfam" id="TIGR02072">
    <property type="entry name" value="BioC"/>
    <property type="match status" value="1"/>
</dbReference>
<dbReference type="InterPro" id="IPR013216">
    <property type="entry name" value="Methyltransf_11"/>
</dbReference>
<dbReference type="CDD" id="cd02440">
    <property type="entry name" value="AdoMet_MTases"/>
    <property type="match status" value="1"/>
</dbReference>
<dbReference type="InterPro" id="IPR050602">
    <property type="entry name" value="Malonyl-ACP_OMT"/>
</dbReference>
<evidence type="ECO:0000259" key="9">
    <source>
        <dbReference type="Pfam" id="PF08241"/>
    </source>
</evidence>
<evidence type="ECO:0000256" key="2">
    <source>
        <dbReference type="ARBA" id="ARBA00004746"/>
    </source>
</evidence>
<evidence type="ECO:0000256" key="5">
    <source>
        <dbReference type="ARBA" id="ARBA00022679"/>
    </source>
</evidence>
<evidence type="ECO:0000313" key="10">
    <source>
        <dbReference type="EMBL" id="BAN36463.1"/>
    </source>
</evidence>
<evidence type="ECO:0000256" key="3">
    <source>
        <dbReference type="ARBA" id="ARBA00012327"/>
    </source>
</evidence>
<keyword evidence="4 8" id="KW-0489">Methyltransferase</keyword>
<comment type="pathway">
    <text evidence="2 8">Cofactor biosynthesis; biotin biosynthesis.</text>
</comment>
<dbReference type="EC" id="2.1.1.197" evidence="3 8"/>
<dbReference type="Proteomes" id="UP000015559">
    <property type="component" value="Chromosome"/>
</dbReference>
<dbReference type="Gene3D" id="3.40.50.150">
    <property type="entry name" value="Vaccinia Virus protein VP39"/>
    <property type="match status" value="1"/>
</dbReference>
<dbReference type="GO" id="GO:0009102">
    <property type="term" value="P:biotin biosynthetic process"/>
    <property type="evidence" value="ECO:0007669"/>
    <property type="project" value="UniProtKB-UniRule"/>
</dbReference>
<dbReference type="UniPathway" id="UPA00078"/>
<comment type="function">
    <text evidence="8">Converts the free carboxyl group of a malonyl-thioester to its methyl ester by transfer of a methyl group from S-adenosyl-L-methionine (SAM). It allows to synthesize pimeloyl-ACP via the fatty acid synthetic pathway.</text>
</comment>
<evidence type="ECO:0000313" key="11">
    <source>
        <dbReference type="Proteomes" id="UP000015559"/>
    </source>
</evidence>
<dbReference type="PANTHER" id="PTHR13090">
    <property type="entry name" value="ARGININE-HYDROXYLASE NDUFAF5, MITOCHONDRIAL"/>
    <property type="match status" value="1"/>
</dbReference>
<dbReference type="RefSeq" id="WP_009207578.1">
    <property type="nucleotide sequence ID" value="NC_022357.1"/>
</dbReference>
<dbReference type="GO" id="GO:0010340">
    <property type="term" value="F:carboxyl-O-methyltransferase activity"/>
    <property type="evidence" value="ECO:0007669"/>
    <property type="project" value="UniProtKB-UniRule"/>
</dbReference>
<protein>
    <recommendedName>
        <fullName evidence="3 8">Malonyl-[acyl-carrier protein] O-methyltransferase</fullName>
        <shortName evidence="8">Malonyl-ACP O-methyltransferase</shortName>
        <ecNumber evidence="3 8">2.1.1.197</ecNumber>
    </recommendedName>
    <alternativeName>
        <fullName evidence="8">Biotin synthesis protein BioC</fullName>
    </alternativeName>
</protein>
<sequence length="290" mass="32652">MTDQFTLDKRRVRHSFDRAAATYDQVAVLQREICDRMFERLEYFRFEPHIILDAGSGTGYGSRQLRERYAKSRVIELDLASGMLQASRSHQPAWKRLLPFVAVEERVCADIESLPLRAGSVGMIWSNLALQWCNDLEATFAGMNSVLESGGLLMFSTFGPDTLKELRQIFGTLDGYAHVNRFLDMHDIGDALMRAGFAAPVMDMETVTLTYDDLAGLMRDLKALGAHNANQGRGRGLLGKGAWQRLQQSYEALRRDGKLPATYEVVYGHAWKGEKKQPPGDSQVIRFANK</sequence>
<dbReference type="Pfam" id="PF08241">
    <property type="entry name" value="Methyltransf_11"/>
    <property type="match status" value="1"/>
</dbReference>
<reference evidence="10 11" key="1">
    <citation type="journal article" date="2012" name="Appl. Environ. Microbiol.">
        <title>Draft genome sequence of a psychrotolerant sulfur-oxidizing bacterium, Sulfuricella denitrificans skB26, and proteomic insights into cold adaptation.</title>
        <authorList>
            <person name="Watanabe T."/>
            <person name="Kojima H."/>
            <person name="Fukui M."/>
        </authorList>
    </citation>
    <scope>NUCLEOTIDE SEQUENCE [LARGE SCALE GENOMIC DNA]</scope>
    <source>
        <strain evidence="11">skB26</strain>
    </source>
</reference>
<dbReference type="HOGENOM" id="CLU_046586_2_1_4"/>
<dbReference type="KEGG" id="sdr:SCD_n02663"/>
<comment type="similarity">
    <text evidence="8">Belongs to the methyltransferase superfamily.</text>
</comment>
<evidence type="ECO:0000256" key="8">
    <source>
        <dbReference type="HAMAP-Rule" id="MF_00835"/>
    </source>
</evidence>
<dbReference type="HAMAP" id="MF_00835">
    <property type="entry name" value="BioC"/>
    <property type="match status" value="1"/>
</dbReference>
<evidence type="ECO:0000256" key="4">
    <source>
        <dbReference type="ARBA" id="ARBA00022603"/>
    </source>
</evidence>
<dbReference type="eggNOG" id="COG2226">
    <property type="taxonomic scope" value="Bacteria"/>
</dbReference>
<dbReference type="GO" id="GO:0032259">
    <property type="term" value="P:methylation"/>
    <property type="evidence" value="ECO:0007669"/>
    <property type="project" value="UniProtKB-KW"/>
</dbReference>
<comment type="catalytic activity">
    <reaction evidence="1 8">
        <text>malonyl-[ACP] + S-adenosyl-L-methionine = malonyl-[ACP] methyl ester + S-adenosyl-L-homocysteine</text>
        <dbReference type="Rhea" id="RHEA:17105"/>
        <dbReference type="Rhea" id="RHEA-COMP:9623"/>
        <dbReference type="Rhea" id="RHEA-COMP:9954"/>
        <dbReference type="ChEBI" id="CHEBI:57856"/>
        <dbReference type="ChEBI" id="CHEBI:59789"/>
        <dbReference type="ChEBI" id="CHEBI:78449"/>
        <dbReference type="ChEBI" id="CHEBI:78845"/>
        <dbReference type="EC" id="2.1.1.197"/>
    </reaction>
</comment>
<dbReference type="GO" id="GO:0102130">
    <property type="term" value="F:malonyl-CoA methyltransferase activity"/>
    <property type="evidence" value="ECO:0007669"/>
    <property type="project" value="UniProtKB-EC"/>
</dbReference>
<dbReference type="PANTHER" id="PTHR13090:SF1">
    <property type="entry name" value="ARGININE-HYDROXYLASE NDUFAF5, MITOCHONDRIAL"/>
    <property type="match status" value="1"/>
</dbReference>
<feature type="domain" description="Methyltransferase type 11" evidence="9">
    <location>
        <begin position="52"/>
        <end position="155"/>
    </location>
</feature>
<dbReference type="AlphaFoldDB" id="S6ADH1"/>
<gene>
    <name evidence="8" type="primary">bioC</name>
    <name evidence="10" type="ORF">SCD_n02663</name>
</gene>
<dbReference type="GO" id="GO:0008757">
    <property type="term" value="F:S-adenosylmethionine-dependent methyltransferase activity"/>
    <property type="evidence" value="ECO:0007669"/>
    <property type="project" value="InterPro"/>
</dbReference>
<evidence type="ECO:0000256" key="7">
    <source>
        <dbReference type="ARBA" id="ARBA00022756"/>
    </source>
</evidence>
<keyword evidence="11" id="KW-1185">Reference proteome</keyword>
<keyword evidence="5 8" id="KW-0808">Transferase</keyword>
<organism evidence="10 11">
    <name type="scientific">Sulfuricella denitrificans (strain DSM 22764 / NBRC 105220 / skB26)</name>
    <dbReference type="NCBI Taxonomy" id="1163617"/>
    <lineage>
        <taxon>Bacteria</taxon>
        <taxon>Pseudomonadati</taxon>
        <taxon>Pseudomonadota</taxon>
        <taxon>Betaproteobacteria</taxon>
        <taxon>Nitrosomonadales</taxon>
        <taxon>Sulfuricellaceae</taxon>
        <taxon>Sulfuricella</taxon>
    </lineage>
</organism>
<name>S6ADH1_SULDS</name>
<proteinExistence type="inferred from homology"/>
<keyword evidence="6 8" id="KW-0949">S-adenosyl-L-methionine</keyword>